<protein>
    <submittedName>
        <fullName evidence="2">G11011 protein</fullName>
    </submittedName>
</protein>
<reference evidence="2 3" key="1">
    <citation type="submission" date="2024-06" db="EMBL/GenBank/DDBJ databases">
        <authorList>
            <person name="Kraege A."/>
            <person name="Thomma B."/>
        </authorList>
    </citation>
    <scope>NUCLEOTIDE SEQUENCE [LARGE SCALE GENOMIC DNA]</scope>
</reference>
<feature type="compositionally biased region" description="Low complexity" evidence="1">
    <location>
        <begin position="590"/>
        <end position="603"/>
    </location>
</feature>
<organism evidence="2 3">
    <name type="scientific">Coccomyxa viridis</name>
    <dbReference type="NCBI Taxonomy" id="1274662"/>
    <lineage>
        <taxon>Eukaryota</taxon>
        <taxon>Viridiplantae</taxon>
        <taxon>Chlorophyta</taxon>
        <taxon>core chlorophytes</taxon>
        <taxon>Trebouxiophyceae</taxon>
        <taxon>Trebouxiophyceae incertae sedis</taxon>
        <taxon>Coccomyxaceae</taxon>
        <taxon>Coccomyxa</taxon>
    </lineage>
</organism>
<feature type="compositionally biased region" description="Acidic residues" evidence="1">
    <location>
        <begin position="900"/>
        <end position="911"/>
    </location>
</feature>
<evidence type="ECO:0000313" key="2">
    <source>
        <dbReference type="EMBL" id="CAL5227963.1"/>
    </source>
</evidence>
<dbReference type="EMBL" id="CAXHTA020000017">
    <property type="protein sequence ID" value="CAL5227963.1"/>
    <property type="molecule type" value="Genomic_DNA"/>
</dbReference>
<feature type="compositionally biased region" description="Polar residues" evidence="1">
    <location>
        <begin position="541"/>
        <end position="552"/>
    </location>
</feature>
<dbReference type="InterPro" id="IPR011989">
    <property type="entry name" value="ARM-like"/>
</dbReference>
<sequence>MATEGSRSSSFFANHLFSGIKTRRSVYTIEESEQESFGVVSALLGPEFALRAEGSPHLLQKSQRLLDGFFAQVERYVSSLTDKLHFAVSLGKGLQYARFCAKVDTPAQLLLSRSTIQTLRSDLRAERYRQREEHPALYFVAPMRETLQTAEAQNALQSILSASKGDASRMVPILESFAFILVDDDLFSGDANLKALIGHPALVTAFAALTSSDNSITNAAVAAIQAAVNVSSSAGETAALEGAWELATFLFKQASDLAPKMKDYVAMAAKGDFSEHNQAAALAKVLASVTAANIIPVSGLLADKEARPLLQAMAAIRSYPAPDVRSEGALFWRILRESDEMAMAWAQDLRLNEASCLVGLIQRSYIDLVYKLYNSAVLPESTWDHFSAGQQAMLLQQRKAIAESLVEAVGVLGFQTCMDELWEAFKGCKGQWSPQEALLACANMLHRASPPLAQCKLVYMFERLSYLPRVGALTATAIESIVLYGPWVTATAAVAPAEADNMLDQFNYFWHTEEAMAYRSRVQQAQKAPSEASEELRSEETSAYDSSESQAPEHTASDADDSDAEGCYEAERVTFTALSDPPTQPPQQPAPGAANSSVPSRAPRGPPPGFPRRSTQVTPTPVSDTLPTPPPQQPVPRADTCSGRSRAPRGPPPGFACRPPTQLPQQPAPMGASESMPSRAPRGPPPGFTRPSPEVPSVTPAATTMSPTEPPQPASIGANKRMPGRAPGGAPPGFKRPAPQVTPTATVMPTQPPSQPAQTGLDCNAPSRAPRRAPPGFQRPAPEVAPADRPESLPSRTDSSAAASTPGAVPDSTSQSAPQAEAESGLHADSTQAEQAEPDTVSQDGSAQVEPVAPALNTTLPGGSLPSAVPHSTAQSASGAESDFLSGEQAEHGASQQEAPVEEDPVPEEESVAPAPTTALSGTFIGKMFYAAGALVGTVQGCARLFR</sequence>
<feature type="compositionally biased region" description="Polar residues" evidence="1">
    <location>
        <begin position="829"/>
        <end position="846"/>
    </location>
</feature>
<accession>A0ABP1GCR4</accession>
<feature type="region of interest" description="Disordered" evidence="1">
    <location>
        <begin position="577"/>
        <end position="917"/>
    </location>
</feature>
<feature type="region of interest" description="Disordered" evidence="1">
    <location>
        <begin position="521"/>
        <end position="565"/>
    </location>
</feature>
<dbReference type="Gene3D" id="1.25.10.10">
    <property type="entry name" value="Leucine-rich Repeat Variant"/>
    <property type="match status" value="1"/>
</dbReference>
<keyword evidence="3" id="KW-1185">Reference proteome</keyword>
<feature type="compositionally biased region" description="Polar residues" evidence="1">
    <location>
        <begin position="794"/>
        <end position="803"/>
    </location>
</feature>
<evidence type="ECO:0000313" key="3">
    <source>
        <dbReference type="Proteomes" id="UP001497392"/>
    </source>
</evidence>
<dbReference type="Proteomes" id="UP001497392">
    <property type="component" value="Unassembled WGS sequence"/>
</dbReference>
<gene>
    <name evidence="2" type="primary">g11011</name>
    <name evidence="2" type="ORF">VP750_LOCUS9869</name>
</gene>
<proteinExistence type="predicted"/>
<comment type="caution">
    <text evidence="2">The sequence shown here is derived from an EMBL/GenBank/DDBJ whole genome shotgun (WGS) entry which is preliminary data.</text>
</comment>
<name>A0ABP1GCR4_9CHLO</name>
<evidence type="ECO:0000256" key="1">
    <source>
        <dbReference type="SAM" id="MobiDB-lite"/>
    </source>
</evidence>
<feature type="compositionally biased region" description="Polar residues" evidence="1">
    <location>
        <begin position="870"/>
        <end position="879"/>
    </location>
</feature>
<feature type="compositionally biased region" description="Polar residues" evidence="1">
    <location>
        <begin position="615"/>
        <end position="626"/>
    </location>
</feature>